<sequence length="218" mass="25341">MFPRDLVLKEIFRPQSDSLHLLAPHIGKNPEAIVEMANKDQLSLWRDVVSRSEAVDRRTMAKLFYYHTPRKGPLMEYFRAHSNVIHLIRRNIFDVYVSTMIARRTGQWQLVGDHTPAVEPEPFEIIRAEFEDFRCTRMNDISLTREFFSGSPNYHEIFYEDICDRPEDCRQVIGEIFGVNAASEISTQQRKQKSTPNSALITNYSEVADLDCPISWSV</sequence>
<dbReference type="SUPFAM" id="SSF52540">
    <property type="entry name" value="P-loop containing nucleoside triphosphate hydrolases"/>
    <property type="match status" value="1"/>
</dbReference>
<dbReference type="EMBL" id="BMLP01000001">
    <property type="protein sequence ID" value="GGO30437.1"/>
    <property type="molecule type" value="Genomic_DNA"/>
</dbReference>
<proteinExistence type="predicted"/>
<dbReference type="InterPro" id="IPR027417">
    <property type="entry name" value="P-loop_NTPase"/>
</dbReference>
<evidence type="ECO:0000313" key="1">
    <source>
        <dbReference type="EMBL" id="GGO30437.1"/>
    </source>
</evidence>
<evidence type="ECO:0008006" key="3">
    <source>
        <dbReference type="Google" id="ProtNLM"/>
    </source>
</evidence>
<dbReference type="Proteomes" id="UP000598196">
    <property type="component" value="Unassembled WGS sequence"/>
</dbReference>
<dbReference type="RefSeq" id="WP_229704336.1">
    <property type="nucleotide sequence ID" value="NZ_BMLP01000001.1"/>
</dbReference>
<dbReference type="Gene3D" id="3.40.50.300">
    <property type="entry name" value="P-loop containing nucleotide triphosphate hydrolases"/>
    <property type="match status" value="1"/>
</dbReference>
<name>A0A918DC63_9RHOB</name>
<accession>A0A918DC63</accession>
<comment type="caution">
    <text evidence="1">The sequence shown here is derived from an EMBL/GenBank/DDBJ whole genome shotgun (WGS) entry which is preliminary data.</text>
</comment>
<dbReference type="AlphaFoldDB" id="A0A918DC63"/>
<reference evidence="1 2" key="1">
    <citation type="journal article" date="2014" name="Int. J. Syst. Evol. Microbiol.">
        <title>Complete genome sequence of Corynebacterium casei LMG S-19264T (=DSM 44701T), isolated from a smear-ripened cheese.</title>
        <authorList>
            <consortium name="US DOE Joint Genome Institute (JGI-PGF)"/>
            <person name="Walter F."/>
            <person name="Albersmeier A."/>
            <person name="Kalinowski J."/>
            <person name="Ruckert C."/>
        </authorList>
    </citation>
    <scope>NUCLEOTIDE SEQUENCE [LARGE SCALE GENOMIC DNA]</scope>
    <source>
        <strain evidence="1 2">CGMCC 1.7029</strain>
    </source>
</reference>
<gene>
    <name evidence="1" type="ORF">GCM10010991_15290</name>
</gene>
<evidence type="ECO:0000313" key="2">
    <source>
        <dbReference type="Proteomes" id="UP000598196"/>
    </source>
</evidence>
<keyword evidence="2" id="KW-1185">Reference proteome</keyword>
<protein>
    <recommendedName>
        <fullName evidence="3">Sulfotransferase family protein</fullName>
    </recommendedName>
</protein>
<organism evidence="1 2">
    <name type="scientific">Gemmobacter aquaticus</name>
    <dbReference type="NCBI Taxonomy" id="490185"/>
    <lineage>
        <taxon>Bacteria</taxon>
        <taxon>Pseudomonadati</taxon>
        <taxon>Pseudomonadota</taxon>
        <taxon>Alphaproteobacteria</taxon>
        <taxon>Rhodobacterales</taxon>
        <taxon>Paracoccaceae</taxon>
        <taxon>Gemmobacter</taxon>
    </lineage>
</organism>